<dbReference type="Proteomes" id="UP000015101">
    <property type="component" value="Unassembled WGS sequence"/>
</dbReference>
<dbReference type="KEGG" id="hro:HELRODRAFT_173607"/>
<sequence length="198" mass="22995">MCNFEAKTNDEDVNDFLKMWNEMAEKYNWNKNMMKRKSELLVDKLKSFEKTYFSVSACNENEGSKTAATSEFVPTPIEVDVFPSNENDEETKIIVKNKNIGMERNHKFKNKKIGSHFKRCNINACKDSSSKKKAIVSENNCLKNTHHKKILKTTLEGNGDKNLINFYKILNYALVTFLNSYEDVDTKDNSNVYENFIQ</sequence>
<dbReference type="InParanoid" id="T1F713"/>
<evidence type="ECO:0000313" key="1">
    <source>
        <dbReference type="EMBL" id="ESO03321.1"/>
    </source>
</evidence>
<dbReference type="HOGENOM" id="CLU_1379488_0_0_1"/>
<evidence type="ECO:0000313" key="2">
    <source>
        <dbReference type="EnsemblMetazoa" id="HelroP173607"/>
    </source>
</evidence>
<dbReference type="EMBL" id="AMQM01004615">
    <property type="status" value="NOT_ANNOTATED_CDS"/>
    <property type="molecule type" value="Genomic_DNA"/>
</dbReference>
<dbReference type="CTD" id="20204612"/>
<keyword evidence="3" id="KW-1185">Reference proteome</keyword>
<reference evidence="1 3" key="2">
    <citation type="journal article" date="2013" name="Nature">
        <title>Insights into bilaterian evolution from three spiralian genomes.</title>
        <authorList>
            <person name="Simakov O."/>
            <person name="Marletaz F."/>
            <person name="Cho S.J."/>
            <person name="Edsinger-Gonzales E."/>
            <person name="Havlak P."/>
            <person name="Hellsten U."/>
            <person name="Kuo D.H."/>
            <person name="Larsson T."/>
            <person name="Lv J."/>
            <person name="Arendt D."/>
            <person name="Savage R."/>
            <person name="Osoegawa K."/>
            <person name="de Jong P."/>
            <person name="Grimwood J."/>
            <person name="Chapman J.A."/>
            <person name="Shapiro H."/>
            <person name="Aerts A."/>
            <person name="Otillar R.P."/>
            <person name="Terry A.Y."/>
            <person name="Boore J.L."/>
            <person name="Grigoriev I.V."/>
            <person name="Lindberg D.R."/>
            <person name="Seaver E.C."/>
            <person name="Weisblat D.A."/>
            <person name="Putnam N.H."/>
            <person name="Rokhsar D.S."/>
        </authorList>
    </citation>
    <scope>NUCLEOTIDE SEQUENCE</scope>
</reference>
<reference evidence="3" key="1">
    <citation type="submission" date="2012-12" db="EMBL/GenBank/DDBJ databases">
        <authorList>
            <person name="Hellsten U."/>
            <person name="Grimwood J."/>
            <person name="Chapman J.A."/>
            <person name="Shapiro H."/>
            <person name="Aerts A."/>
            <person name="Otillar R.P."/>
            <person name="Terry A.Y."/>
            <person name="Boore J.L."/>
            <person name="Simakov O."/>
            <person name="Marletaz F."/>
            <person name="Cho S.-J."/>
            <person name="Edsinger-Gonzales E."/>
            <person name="Havlak P."/>
            <person name="Kuo D.-H."/>
            <person name="Larsson T."/>
            <person name="Lv J."/>
            <person name="Arendt D."/>
            <person name="Savage R."/>
            <person name="Osoegawa K."/>
            <person name="de Jong P."/>
            <person name="Lindberg D.R."/>
            <person name="Seaver E.C."/>
            <person name="Weisblat D.A."/>
            <person name="Putnam N.H."/>
            <person name="Grigoriev I.V."/>
            <person name="Rokhsar D.S."/>
        </authorList>
    </citation>
    <scope>NUCLEOTIDE SEQUENCE</scope>
</reference>
<dbReference type="GeneID" id="20204612"/>
<dbReference type="AlphaFoldDB" id="T1F713"/>
<accession>T1F713</accession>
<organism evidence="2 3">
    <name type="scientific">Helobdella robusta</name>
    <name type="common">Californian leech</name>
    <dbReference type="NCBI Taxonomy" id="6412"/>
    <lineage>
        <taxon>Eukaryota</taxon>
        <taxon>Metazoa</taxon>
        <taxon>Spiralia</taxon>
        <taxon>Lophotrochozoa</taxon>
        <taxon>Annelida</taxon>
        <taxon>Clitellata</taxon>
        <taxon>Hirudinea</taxon>
        <taxon>Rhynchobdellida</taxon>
        <taxon>Glossiphoniidae</taxon>
        <taxon>Helobdella</taxon>
    </lineage>
</organism>
<dbReference type="EMBL" id="KB096633">
    <property type="protein sequence ID" value="ESO03321.1"/>
    <property type="molecule type" value="Genomic_DNA"/>
</dbReference>
<evidence type="ECO:0000313" key="3">
    <source>
        <dbReference type="Proteomes" id="UP000015101"/>
    </source>
</evidence>
<protein>
    <submittedName>
        <fullName evidence="1 2">Uncharacterized protein</fullName>
    </submittedName>
</protein>
<proteinExistence type="predicted"/>
<dbReference type="RefSeq" id="XP_009018469.1">
    <property type="nucleotide sequence ID" value="XM_009020221.1"/>
</dbReference>
<reference evidence="2" key="3">
    <citation type="submission" date="2015-06" db="UniProtKB">
        <authorList>
            <consortium name="EnsemblMetazoa"/>
        </authorList>
    </citation>
    <scope>IDENTIFICATION</scope>
</reference>
<gene>
    <name evidence="2" type="primary">20204612</name>
    <name evidence="1" type="ORF">HELRODRAFT_173607</name>
</gene>
<dbReference type="EnsemblMetazoa" id="HelroT173607">
    <property type="protein sequence ID" value="HelroP173607"/>
    <property type="gene ID" value="HelroG173607"/>
</dbReference>
<name>T1F713_HELRO</name>